<dbReference type="EMBL" id="CP054836">
    <property type="protein sequence ID" value="QKV20242.1"/>
    <property type="molecule type" value="Genomic_DNA"/>
</dbReference>
<organism evidence="1 2">
    <name type="scientific">Oricola thermophila</name>
    <dbReference type="NCBI Taxonomy" id="2742145"/>
    <lineage>
        <taxon>Bacteria</taxon>
        <taxon>Pseudomonadati</taxon>
        <taxon>Pseudomonadota</taxon>
        <taxon>Alphaproteobacteria</taxon>
        <taxon>Hyphomicrobiales</taxon>
        <taxon>Ahrensiaceae</taxon>
        <taxon>Oricola</taxon>
    </lineage>
</organism>
<dbReference type="Proteomes" id="UP000509367">
    <property type="component" value="Chromosome"/>
</dbReference>
<dbReference type="KEGG" id="orm:HTY61_18185"/>
<sequence>MAGKDFGGVMKFRDSAGRNVSLRGTFTVYPSTASIEGMTNQDGSADRVATPTSPRCEIAFADKNVDLAALMGDERRDISITEEFTGVIHQFTRAFYTGEPAANRLTGEVTGVGIMAEAYRKIA</sequence>
<evidence type="ECO:0000313" key="1">
    <source>
        <dbReference type="EMBL" id="QKV20242.1"/>
    </source>
</evidence>
<protein>
    <submittedName>
        <fullName evidence="1">Uncharacterized protein</fullName>
    </submittedName>
</protein>
<proteinExistence type="predicted"/>
<dbReference type="RefSeq" id="WP_175278133.1">
    <property type="nucleotide sequence ID" value="NZ_CP054836.1"/>
</dbReference>
<reference evidence="1 2" key="1">
    <citation type="submission" date="2020-06" db="EMBL/GenBank/DDBJ databases">
        <title>Oricola thermophila sp. nov. isolated from a tidal sediments.</title>
        <authorList>
            <person name="Kwon K.K."/>
            <person name="Yang S.-H."/>
            <person name="Park M.-J."/>
        </authorList>
    </citation>
    <scope>NUCLEOTIDE SEQUENCE [LARGE SCALE GENOMIC DNA]</scope>
    <source>
        <strain evidence="1 2">MEBiC13590</strain>
    </source>
</reference>
<dbReference type="AlphaFoldDB" id="A0A6N1VLF9"/>
<keyword evidence="2" id="KW-1185">Reference proteome</keyword>
<name>A0A6N1VLF9_9HYPH</name>
<accession>A0A6N1VLF9</accession>
<evidence type="ECO:0000313" key="2">
    <source>
        <dbReference type="Proteomes" id="UP000509367"/>
    </source>
</evidence>
<gene>
    <name evidence="1" type="ORF">HTY61_18185</name>
</gene>